<keyword evidence="2" id="KW-1133">Transmembrane helix</keyword>
<dbReference type="PANTHER" id="PTHR10185:SF8">
    <property type="entry name" value="5'-3' EXONUCLEASE PLD4"/>
    <property type="match status" value="1"/>
</dbReference>
<evidence type="ECO:0000256" key="2">
    <source>
        <dbReference type="SAM" id="Phobius"/>
    </source>
</evidence>
<keyword evidence="5" id="KW-1185">Reference proteome</keyword>
<dbReference type="PANTHER" id="PTHR10185">
    <property type="entry name" value="PHOSPHOLIPASE D - RELATED"/>
    <property type="match status" value="1"/>
</dbReference>
<proteinExistence type="inferred from homology"/>
<evidence type="ECO:0000256" key="1">
    <source>
        <dbReference type="ARBA" id="ARBA00008664"/>
    </source>
</evidence>
<dbReference type="GO" id="GO:0003824">
    <property type="term" value="F:catalytic activity"/>
    <property type="evidence" value="ECO:0007669"/>
    <property type="project" value="InterPro"/>
</dbReference>
<dbReference type="InterPro" id="IPR050874">
    <property type="entry name" value="Diverse_PLD-related"/>
</dbReference>
<feature type="transmembrane region" description="Helical" evidence="2">
    <location>
        <begin position="25"/>
        <end position="46"/>
    </location>
</feature>
<reference evidence="4" key="2">
    <citation type="submission" date="2025-09" db="UniProtKB">
        <authorList>
            <consortium name="Ensembl"/>
        </authorList>
    </citation>
    <scope>IDENTIFICATION</scope>
</reference>
<reference evidence="4" key="1">
    <citation type="submission" date="2025-08" db="UniProtKB">
        <authorList>
            <consortium name="Ensembl"/>
        </authorList>
    </citation>
    <scope>IDENTIFICATION</scope>
</reference>
<comment type="similarity">
    <text evidence="1">Belongs to the phospholipase D family.</text>
</comment>
<dbReference type="PROSITE" id="PS50035">
    <property type="entry name" value="PLD"/>
    <property type="match status" value="1"/>
</dbReference>
<name>A0A8C7MBE7_ONCKI</name>
<dbReference type="GeneTree" id="ENSGT00950000183059"/>
<dbReference type="InterPro" id="IPR032803">
    <property type="entry name" value="PLDc_3"/>
</dbReference>
<dbReference type="SMART" id="SM00155">
    <property type="entry name" value="PLDc"/>
    <property type="match status" value="1"/>
</dbReference>
<dbReference type="Gene3D" id="3.30.870.10">
    <property type="entry name" value="Endonuclease Chain A"/>
    <property type="match status" value="2"/>
</dbReference>
<evidence type="ECO:0000259" key="3">
    <source>
        <dbReference type="PROSITE" id="PS50035"/>
    </source>
</evidence>
<feature type="domain" description="PLD phosphodiesterase" evidence="3">
    <location>
        <begin position="189"/>
        <end position="216"/>
    </location>
</feature>
<evidence type="ECO:0000313" key="4">
    <source>
        <dbReference type="Ensembl" id="ENSOKIP00005041441.1"/>
    </source>
</evidence>
<dbReference type="Proteomes" id="UP000694557">
    <property type="component" value="Unassembled WGS sequence"/>
</dbReference>
<accession>A0A8C7MBE7</accession>
<keyword evidence="2" id="KW-0812">Transmembrane</keyword>
<dbReference type="AlphaFoldDB" id="A0A8C7MBE7"/>
<dbReference type="Ensembl" id="ENSOKIT00005043700.1">
    <property type="protein sequence ID" value="ENSOKIP00005041441.1"/>
    <property type="gene ID" value="ENSOKIG00005017515.1"/>
</dbReference>
<dbReference type="Pfam" id="PF13918">
    <property type="entry name" value="PLDc_3"/>
    <property type="match status" value="1"/>
</dbReference>
<evidence type="ECO:0000313" key="5">
    <source>
        <dbReference type="Proteomes" id="UP000694557"/>
    </source>
</evidence>
<sequence>MPEMSSPYNTLHDSDVPNVRGSKRLVIAVAVGCLTAFGALLSFSMYEKSTEEHFQNKIFQETNTDQNNISEEQSRIILVESIPLYMKYDDNATFGTPVDKAWRDLLSMATYQVDVASFYWTLTGDDININSSTDLPGKNILEQFGALPSRNVSVRVVTSIPSVLTNSTDLHFLRQKGVQVRKVPFGRLTGGVLHSKFWIVDRKHIFLGSANMDFRSLTQVKELGVVIYNCSSLAEDLHKIFESYWVMGHRNSSIPNPWPSKYDTAINKEHPMLLKTDNVSSEIYITASPPTFCPTTRTQDLDSILSVISGAQHYIDVAVMEYFPTTRFIHPQRYWPAIDDALKRAAFERNVKVRLLVSCGRDSDPAMLPFLQSLASLNYPAQRISIQVGHLTGQLTTSTPQLEWGWWFPSTHHTGPGGPRLCRGSSGQYLTGTGSLSLLYVSLTWVITLTVPSQKDRRSTYHPYTQL</sequence>
<gene>
    <name evidence="4" type="primary">PLD4</name>
</gene>
<protein>
    <submittedName>
        <fullName evidence="4">Phospholipase D family member 4</fullName>
    </submittedName>
</protein>
<organism evidence="4 5">
    <name type="scientific">Oncorhynchus kisutch</name>
    <name type="common">Coho salmon</name>
    <name type="synonym">Salmo kisutch</name>
    <dbReference type="NCBI Taxonomy" id="8019"/>
    <lineage>
        <taxon>Eukaryota</taxon>
        <taxon>Metazoa</taxon>
        <taxon>Chordata</taxon>
        <taxon>Craniata</taxon>
        <taxon>Vertebrata</taxon>
        <taxon>Euteleostomi</taxon>
        <taxon>Actinopterygii</taxon>
        <taxon>Neopterygii</taxon>
        <taxon>Teleostei</taxon>
        <taxon>Protacanthopterygii</taxon>
        <taxon>Salmoniformes</taxon>
        <taxon>Salmonidae</taxon>
        <taxon>Salmoninae</taxon>
        <taxon>Oncorhynchus</taxon>
    </lineage>
</organism>
<dbReference type="InterPro" id="IPR001736">
    <property type="entry name" value="PLipase_D/transphosphatidylase"/>
</dbReference>
<dbReference type="SUPFAM" id="SSF56024">
    <property type="entry name" value="Phospholipase D/nuclease"/>
    <property type="match status" value="2"/>
</dbReference>
<keyword evidence="2" id="KW-0472">Membrane</keyword>